<accession>A0AAD4GX66</accession>
<feature type="transmembrane region" description="Helical" evidence="1">
    <location>
        <begin position="23"/>
        <end position="44"/>
    </location>
</feature>
<protein>
    <submittedName>
        <fullName evidence="2">Uncharacterized protein</fullName>
    </submittedName>
</protein>
<name>A0AAD4GX66_ASPNN</name>
<keyword evidence="3" id="KW-1185">Reference proteome</keyword>
<dbReference type="Proteomes" id="UP001194746">
    <property type="component" value="Unassembled WGS sequence"/>
</dbReference>
<evidence type="ECO:0000256" key="1">
    <source>
        <dbReference type="SAM" id="Phobius"/>
    </source>
</evidence>
<evidence type="ECO:0000313" key="3">
    <source>
        <dbReference type="Proteomes" id="UP001194746"/>
    </source>
</evidence>
<comment type="caution">
    <text evidence="2">The sequence shown here is derived from an EMBL/GenBank/DDBJ whole genome shotgun (WGS) entry which is preliminary data.</text>
</comment>
<reference evidence="2" key="1">
    <citation type="journal article" date="2019" name="Beilstein J. Org. Chem.">
        <title>Nanangenines: drimane sesquiterpenoids as the dominant metabolite cohort of a novel Australian fungus, Aspergillus nanangensis.</title>
        <authorList>
            <person name="Lacey H.J."/>
            <person name="Gilchrist C.L.M."/>
            <person name="Crombie A."/>
            <person name="Kalaitzis J.A."/>
            <person name="Vuong D."/>
            <person name="Rutledge P.J."/>
            <person name="Turner P."/>
            <person name="Pitt J.I."/>
            <person name="Lacey E."/>
            <person name="Chooi Y.H."/>
            <person name="Piggott A.M."/>
        </authorList>
    </citation>
    <scope>NUCLEOTIDE SEQUENCE</scope>
    <source>
        <strain evidence="2">MST-FP2251</strain>
    </source>
</reference>
<organism evidence="2 3">
    <name type="scientific">Aspergillus nanangensis</name>
    <dbReference type="NCBI Taxonomy" id="2582783"/>
    <lineage>
        <taxon>Eukaryota</taxon>
        <taxon>Fungi</taxon>
        <taxon>Dikarya</taxon>
        <taxon>Ascomycota</taxon>
        <taxon>Pezizomycotina</taxon>
        <taxon>Eurotiomycetes</taxon>
        <taxon>Eurotiomycetidae</taxon>
        <taxon>Eurotiales</taxon>
        <taxon>Aspergillaceae</taxon>
        <taxon>Aspergillus</taxon>
        <taxon>Aspergillus subgen. Circumdati</taxon>
    </lineage>
</organism>
<proteinExistence type="predicted"/>
<evidence type="ECO:0000313" key="2">
    <source>
        <dbReference type="EMBL" id="KAF9892375.1"/>
    </source>
</evidence>
<dbReference type="EMBL" id="VCAU01000013">
    <property type="protein sequence ID" value="KAF9892375.1"/>
    <property type="molecule type" value="Genomic_DNA"/>
</dbReference>
<keyword evidence="1" id="KW-1133">Transmembrane helix</keyword>
<gene>
    <name evidence="2" type="ORF">FE257_002152</name>
</gene>
<sequence>MGRPSYYHDLESHHEAPSRRQSWTFILTWSVIGYACVIAAFLSLCSSYPSLLDLGLLPGFIYESHPAPFRAFSKGSGYFKKPQGLKVAALVPFYSPERTAILDCYLQKNLINNRGYLDRVTFIPQTNDTGSLKWLEALVEQSSFYAISPPDQPLIVPTLHNDDIFVWIDGDVVFLEDHTIPTILKTKLDYPDSLIVSANVANQAALKSLHSHPGTALPYLPELLPSQLPSDQPLQANTAQDWRVSNLPHWEGPPDFEVDQGFLSPFKGHRWLLSDDEDADRTPIATSVYGDNGPGLDHWTVHAQQHYSFLHHLEFNDLHQYKFPMWNNPVESISRNFLCSRGRDLDTLRAVIQQSHTNDLPLKAVREIYSDDDRRIIIDGKGLAVHYTDLTGDGLDTTDILQRYRAYAEEMVCPKTL</sequence>
<keyword evidence="1" id="KW-0812">Transmembrane</keyword>
<dbReference type="AlphaFoldDB" id="A0AAD4GX66"/>
<reference evidence="2" key="2">
    <citation type="submission" date="2020-02" db="EMBL/GenBank/DDBJ databases">
        <authorList>
            <person name="Gilchrist C.L.M."/>
            <person name="Chooi Y.-H."/>
        </authorList>
    </citation>
    <scope>NUCLEOTIDE SEQUENCE</scope>
    <source>
        <strain evidence="2">MST-FP2251</strain>
    </source>
</reference>
<keyword evidence="1" id="KW-0472">Membrane</keyword>